<evidence type="ECO:0000256" key="1">
    <source>
        <dbReference type="ARBA" id="ARBA00022598"/>
    </source>
</evidence>
<protein>
    <recommendedName>
        <fullName evidence="5">ATP-grasp domain-containing protein</fullName>
    </recommendedName>
</protein>
<gene>
    <name evidence="6" type="ORF">MBBAR_15c00410</name>
</gene>
<dbReference type="InterPro" id="IPR011761">
    <property type="entry name" value="ATP-grasp"/>
</dbReference>
<dbReference type="GO" id="GO:0046872">
    <property type="term" value="F:metal ion binding"/>
    <property type="evidence" value="ECO:0007669"/>
    <property type="project" value="InterPro"/>
</dbReference>
<reference evidence="6 7" key="1">
    <citation type="submission" date="2014-12" db="EMBL/GenBank/DDBJ databases">
        <title>Genome sequence of Methanobrevibacter arboriphilicus DH1, DSM1125.</title>
        <authorList>
            <person name="Poehlein A."/>
            <person name="Thauer R.K."/>
            <person name="Seedorf H."/>
            <person name="Daniel R."/>
        </authorList>
    </citation>
    <scope>NUCLEOTIDE SEQUENCE [LARGE SCALE GENOMIC DNA]</scope>
    <source>
        <strain evidence="6 7">DH1</strain>
    </source>
</reference>
<dbReference type="RefSeq" id="WP_080460677.1">
    <property type="nucleotide sequence ID" value="NZ_JXMW01000015.1"/>
</dbReference>
<evidence type="ECO:0000313" key="6">
    <source>
        <dbReference type="EMBL" id="OQD58465.1"/>
    </source>
</evidence>
<dbReference type="OrthoDB" id="11959at2157"/>
<dbReference type="GO" id="GO:0005829">
    <property type="term" value="C:cytosol"/>
    <property type="evidence" value="ECO:0007669"/>
    <property type="project" value="TreeGrafter"/>
</dbReference>
<dbReference type="InterPro" id="IPR003806">
    <property type="entry name" value="ATP-grasp_PylC-type"/>
</dbReference>
<keyword evidence="7" id="KW-1185">Reference proteome</keyword>
<dbReference type="Proteomes" id="UP000191661">
    <property type="component" value="Unassembled WGS sequence"/>
</dbReference>
<dbReference type="PANTHER" id="PTHR43055:SF1">
    <property type="entry name" value="FORMATE-DEPENDENT PHOSPHORIBOSYLGLYCINAMIDE FORMYLTRANSFERASE"/>
    <property type="match status" value="1"/>
</dbReference>
<evidence type="ECO:0000313" key="7">
    <source>
        <dbReference type="Proteomes" id="UP000191661"/>
    </source>
</evidence>
<organism evidence="6 7">
    <name type="scientific">Methanobrevibacter arboriphilus JCM 13429 = DSM 1125</name>
    <dbReference type="NCBI Taxonomy" id="1300164"/>
    <lineage>
        <taxon>Archaea</taxon>
        <taxon>Methanobacteriati</taxon>
        <taxon>Methanobacteriota</taxon>
        <taxon>Methanomada group</taxon>
        <taxon>Methanobacteria</taxon>
        <taxon>Methanobacteriales</taxon>
        <taxon>Methanobacteriaceae</taxon>
        <taxon>Methanobrevibacter</taxon>
    </lineage>
</organism>
<dbReference type="GO" id="GO:0016874">
    <property type="term" value="F:ligase activity"/>
    <property type="evidence" value="ECO:0007669"/>
    <property type="project" value="UniProtKB-KW"/>
</dbReference>
<dbReference type="AlphaFoldDB" id="A0A1V6N1D2"/>
<evidence type="ECO:0000256" key="2">
    <source>
        <dbReference type="ARBA" id="ARBA00022741"/>
    </source>
</evidence>
<keyword evidence="2 4" id="KW-0547">Nucleotide-binding</keyword>
<feature type="domain" description="ATP-grasp" evidence="5">
    <location>
        <begin position="119"/>
        <end position="350"/>
    </location>
</feature>
<comment type="caution">
    <text evidence="6">The sequence shown here is derived from an EMBL/GenBank/DDBJ whole genome shotgun (WGS) entry which is preliminary data.</text>
</comment>
<dbReference type="PROSITE" id="PS50975">
    <property type="entry name" value="ATP_GRASP"/>
    <property type="match status" value="1"/>
</dbReference>
<keyword evidence="1" id="KW-0436">Ligase</keyword>
<dbReference type="GO" id="GO:0005524">
    <property type="term" value="F:ATP binding"/>
    <property type="evidence" value="ECO:0007669"/>
    <property type="project" value="UniProtKB-UniRule"/>
</dbReference>
<dbReference type="Gene3D" id="3.30.470.20">
    <property type="entry name" value="ATP-grasp fold, B domain"/>
    <property type="match status" value="1"/>
</dbReference>
<dbReference type="Pfam" id="PF02655">
    <property type="entry name" value="ATP-grasp_3"/>
    <property type="match status" value="1"/>
</dbReference>
<evidence type="ECO:0000256" key="4">
    <source>
        <dbReference type="PROSITE-ProRule" id="PRU00409"/>
    </source>
</evidence>
<sequence length="438" mass="50185">MEKLLIMGINTRGLVNSSLTLPYKTYSTSYYCTFDFKLPYKEKHILKQKEGTSCGFIEKNYNPNKLLELSKDFIEEVDGIILSSGISCNDFKGTFKKHKRKIIGNQKTEHVEDKYKFYKKIKNKYLTPKTFKINYGNNEDNISEILEIAKQYPNLPFIIKPLQGSGGYGISYIKYNDENEIILNTPSNASKKNSKGNIDINKFYNDHIKYENSGLIVQEYINGTNVSSSILSTKKESKTIVTSNMLTGLDFGIENSFKYFGNIVPFNINNVNNILSLEKEKNIIKHIERSSEDLIPYLKLIGSNGLDMIIGENLEEAYVIEVNPRFQGTYECVEELLGINLLEAHIKACEGELIEIPKITKDKYTIKRIIYSSKRIKLKNNINIANFYDIPYKGVIIEKDEPLLTIITPKDSISNVKNEVNNAVYLIEKELKNDKKVN</sequence>
<dbReference type="PIRSF" id="PIRSF016817">
    <property type="entry name" value="UCP016817_carboligase"/>
    <property type="match status" value="1"/>
</dbReference>
<evidence type="ECO:0000259" key="5">
    <source>
        <dbReference type="PROSITE" id="PS50975"/>
    </source>
</evidence>
<dbReference type="EMBL" id="JXMW01000015">
    <property type="protein sequence ID" value="OQD58465.1"/>
    <property type="molecule type" value="Genomic_DNA"/>
</dbReference>
<dbReference type="SUPFAM" id="SSF56059">
    <property type="entry name" value="Glutathione synthetase ATP-binding domain-like"/>
    <property type="match status" value="1"/>
</dbReference>
<dbReference type="PANTHER" id="PTHR43055">
    <property type="entry name" value="FORMATE-DEPENDENT PHOSPHORIBOSYLGLYCINAMIDE FORMYLTRANSFERASE"/>
    <property type="match status" value="1"/>
</dbReference>
<evidence type="ECO:0000256" key="3">
    <source>
        <dbReference type="ARBA" id="ARBA00022840"/>
    </source>
</evidence>
<keyword evidence="3 4" id="KW-0067">ATP-binding</keyword>
<name>A0A1V6N1D2_METAZ</name>
<accession>A0A1V6N1D2</accession>
<proteinExistence type="predicted"/>
<dbReference type="InterPro" id="IPR016677">
    <property type="entry name" value="UCP016817_carboligase"/>
</dbReference>